<dbReference type="InterPro" id="IPR050366">
    <property type="entry name" value="BP-dependent_transpt_permease"/>
</dbReference>
<keyword evidence="6 7" id="KW-0472">Membrane</keyword>
<dbReference type="EMBL" id="CP019893">
    <property type="protein sequence ID" value="ARS90202.1"/>
    <property type="molecule type" value="Genomic_DNA"/>
</dbReference>
<feature type="transmembrane region" description="Helical" evidence="7">
    <location>
        <begin position="143"/>
        <end position="170"/>
    </location>
</feature>
<dbReference type="Pfam" id="PF00528">
    <property type="entry name" value="BPD_transp_1"/>
    <property type="match status" value="1"/>
</dbReference>
<reference evidence="10" key="1">
    <citation type="submission" date="2017-02" db="EMBL/GenBank/DDBJ databases">
        <title>Natronthermophilus aegyptiacus gen. nov.,sp. nov., an aerobic, extremely halophilic alkalithermophilic archaeon isolated from the athalassohaline Wadi An Natrun, Egypt.</title>
        <authorList>
            <person name="Zhao B."/>
        </authorList>
    </citation>
    <scope>NUCLEOTIDE SEQUENCE [LARGE SCALE GENOMIC DNA]</scope>
    <source>
        <strain evidence="10">JW/NM-HA 15</strain>
    </source>
</reference>
<keyword evidence="4 7" id="KW-0812">Transmembrane</keyword>
<dbReference type="AlphaFoldDB" id="A0A2Z2HST7"/>
<dbReference type="Proteomes" id="UP000250088">
    <property type="component" value="Chromosome"/>
</dbReference>
<feature type="transmembrane region" description="Helical" evidence="7">
    <location>
        <begin position="263"/>
        <end position="285"/>
    </location>
</feature>
<evidence type="ECO:0000256" key="4">
    <source>
        <dbReference type="ARBA" id="ARBA00022692"/>
    </source>
</evidence>
<dbReference type="KEGG" id="naj:B1756_11020"/>
<evidence type="ECO:0000256" key="2">
    <source>
        <dbReference type="ARBA" id="ARBA00022448"/>
    </source>
</evidence>
<dbReference type="PANTHER" id="PTHR43386">
    <property type="entry name" value="OLIGOPEPTIDE TRANSPORT SYSTEM PERMEASE PROTEIN APPC"/>
    <property type="match status" value="1"/>
</dbReference>
<keyword evidence="5 7" id="KW-1133">Transmembrane helix</keyword>
<evidence type="ECO:0000256" key="7">
    <source>
        <dbReference type="RuleBase" id="RU363032"/>
    </source>
</evidence>
<keyword evidence="10" id="KW-1185">Reference proteome</keyword>
<comment type="similarity">
    <text evidence="7">Belongs to the binding-protein-dependent transport system permease family.</text>
</comment>
<accession>A0A2Z2HST7</accession>
<feature type="transmembrane region" description="Helical" evidence="7">
    <location>
        <begin position="72"/>
        <end position="88"/>
    </location>
</feature>
<gene>
    <name evidence="9" type="ORF">B1756_11020</name>
</gene>
<dbReference type="PANTHER" id="PTHR43386:SF1">
    <property type="entry name" value="D,D-DIPEPTIDE TRANSPORT SYSTEM PERMEASE PROTEIN DDPC-RELATED"/>
    <property type="match status" value="1"/>
</dbReference>
<feature type="transmembrane region" description="Helical" evidence="7">
    <location>
        <begin position="212"/>
        <end position="237"/>
    </location>
</feature>
<dbReference type="Gene3D" id="1.10.3720.10">
    <property type="entry name" value="MetI-like"/>
    <property type="match status" value="1"/>
</dbReference>
<dbReference type="InterPro" id="IPR035906">
    <property type="entry name" value="MetI-like_sf"/>
</dbReference>
<dbReference type="GO" id="GO:0005886">
    <property type="term" value="C:plasma membrane"/>
    <property type="evidence" value="ECO:0007669"/>
    <property type="project" value="UniProtKB-SubCell"/>
</dbReference>
<dbReference type="SUPFAM" id="SSF161098">
    <property type="entry name" value="MetI-like"/>
    <property type="match status" value="1"/>
</dbReference>
<dbReference type="GeneID" id="32894616"/>
<dbReference type="PROSITE" id="PS50928">
    <property type="entry name" value="ABC_TM1"/>
    <property type="match status" value="1"/>
</dbReference>
<feature type="transmembrane region" description="Helical" evidence="7">
    <location>
        <begin position="32"/>
        <end position="52"/>
    </location>
</feature>
<evidence type="ECO:0000256" key="3">
    <source>
        <dbReference type="ARBA" id="ARBA00022475"/>
    </source>
</evidence>
<sequence length="300" mass="32936">MISERHVTKLTNVRRSVSTFVAPVFQDRWGKIAFAVIAIYAVIGLVGPYLPIAPPLEPLMHPDGGYAQLDSPSWAFPLGTTYVGYSVLSQTIYAFRTSLFVGVLAAVLVLTVGVNIGLISGYYGGKVDSALMGLTDLAYGLPFYPFAIILVAIFGSSTLTIALVIALVFWRSIARITRSETLTLKEREFIKSSKAVGTSNLRIMYYHILPNLLPLILIYFVFAVTWGILLEASLSFIGLGDPNTVSWGLMLHEAFEAGELANAWWWVLPPSFCLWLFIWSLYVVARKLEDNATVSAKGGA</sequence>
<proteinExistence type="inferred from homology"/>
<dbReference type="OrthoDB" id="312811at2157"/>
<evidence type="ECO:0000256" key="5">
    <source>
        <dbReference type="ARBA" id="ARBA00022989"/>
    </source>
</evidence>
<dbReference type="InterPro" id="IPR000515">
    <property type="entry name" value="MetI-like"/>
</dbReference>
<dbReference type="CDD" id="cd06261">
    <property type="entry name" value="TM_PBP2"/>
    <property type="match status" value="1"/>
</dbReference>
<dbReference type="GO" id="GO:0071916">
    <property type="term" value="F:dipeptide transmembrane transporter activity"/>
    <property type="evidence" value="ECO:0007669"/>
    <property type="project" value="TreeGrafter"/>
</dbReference>
<evidence type="ECO:0000256" key="6">
    <source>
        <dbReference type="ARBA" id="ARBA00023136"/>
    </source>
</evidence>
<evidence type="ECO:0000256" key="1">
    <source>
        <dbReference type="ARBA" id="ARBA00004651"/>
    </source>
</evidence>
<feature type="transmembrane region" description="Helical" evidence="7">
    <location>
        <begin position="100"/>
        <end position="123"/>
    </location>
</feature>
<keyword evidence="2 7" id="KW-0813">Transport</keyword>
<evidence type="ECO:0000259" key="8">
    <source>
        <dbReference type="PROSITE" id="PS50928"/>
    </source>
</evidence>
<keyword evidence="3" id="KW-1003">Cell membrane</keyword>
<feature type="domain" description="ABC transmembrane type-1" evidence="8">
    <location>
        <begin position="95"/>
        <end position="285"/>
    </location>
</feature>
<protein>
    <recommendedName>
        <fullName evidence="8">ABC transmembrane type-1 domain-containing protein</fullName>
    </recommendedName>
</protein>
<comment type="subcellular location">
    <subcellularLocation>
        <location evidence="1 7">Cell membrane</location>
        <topology evidence="1 7">Multi-pass membrane protein</topology>
    </subcellularLocation>
</comment>
<dbReference type="RefSeq" id="WP_086888579.1">
    <property type="nucleotide sequence ID" value="NZ_CP019893.1"/>
</dbReference>
<evidence type="ECO:0000313" key="9">
    <source>
        <dbReference type="EMBL" id="ARS90202.1"/>
    </source>
</evidence>
<evidence type="ECO:0000313" key="10">
    <source>
        <dbReference type="Proteomes" id="UP000250088"/>
    </source>
</evidence>
<name>A0A2Z2HST7_9EURY</name>
<organism evidence="9 10">
    <name type="scientific">Natrarchaeobaculum aegyptiacum</name>
    <dbReference type="NCBI Taxonomy" id="745377"/>
    <lineage>
        <taxon>Archaea</taxon>
        <taxon>Methanobacteriati</taxon>
        <taxon>Methanobacteriota</taxon>
        <taxon>Stenosarchaea group</taxon>
        <taxon>Halobacteria</taxon>
        <taxon>Halobacteriales</taxon>
        <taxon>Natrialbaceae</taxon>
        <taxon>Natrarchaeobaculum</taxon>
    </lineage>
</organism>